<organism evidence="2 3">
    <name type="scientific">Dreissena polymorpha</name>
    <name type="common">Zebra mussel</name>
    <name type="synonym">Mytilus polymorpha</name>
    <dbReference type="NCBI Taxonomy" id="45954"/>
    <lineage>
        <taxon>Eukaryota</taxon>
        <taxon>Metazoa</taxon>
        <taxon>Spiralia</taxon>
        <taxon>Lophotrochozoa</taxon>
        <taxon>Mollusca</taxon>
        <taxon>Bivalvia</taxon>
        <taxon>Autobranchia</taxon>
        <taxon>Heteroconchia</taxon>
        <taxon>Euheterodonta</taxon>
        <taxon>Imparidentia</taxon>
        <taxon>Neoheterodontei</taxon>
        <taxon>Myida</taxon>
        <taxon>Dreissenoidea</taxon>
        <taxon>Dreissenidae</taxon>
        <taxon>Dreissena</taxon>
    </lineage>
</organism>
<dbReference type="AlphaFoldDB" id="A0A9D4N665"/>
<comment type="caution">
    <text evidence="2">The sequence shown here is derived from an EMBL/GenBank/DDBJ whole genome shotgun (WGS) entry which is preliminary data.</text>
</comment>
<gene>
    <name evidence="2" type="ORF">DPMN_011459</name>
</gene>
<sequence length="148" mass="16915">MSGRGKPAGRKRKAQTKLPENKETIVKKTPLKTYVLTKFHENWAKNKTAPPPGGNVFPPIMTIFKLVRDIYKIDTQNVTSTENDPLPLAAMFFYRSKLFSNSTVISRNVLTKLQEYWTKNVTSRRKLPPPPGGHVFSPVWTIFELVRT</sequence>
<reference evidence="2" key="2">
    <citation type="submission" date="2020-11" db="EMBL/GenBank/DDBJ databases">
        <authorList>
            <person name="McCartney M.A."/>
            <person name="Auch B."/>
            <person name="Kono T."/>
            <person name="Mallez S."/>
            <person name="Becker A."/>
            <person name="Gohl D.M."/>
            <person name="Silverstein K.A.T."/>
            <person name="Koren S."/>
            <person name="Bechman K.B."/>
            <person name="Herman A."/>
            <person name="Abrahante J.E."/>
            <person name="Garbe J."/>
        </authorList>
    </citation>
    <scope>NUCLEOTIDE SEQUENCE</scope>
    <source>
        <strain evidence="2">Duluth1</strain>
        <tissue evidence="2">Whole animal</tissue>
    </source>
</reference>
<accession>A0A9D4N665</accession>
<proteinExistence type="predicted"/>
<feature type="region of interest" description="Disordered" evidence="1">
    <location>
        <begin position="1"/>
        <end position="23"/>
    </location>
</feature>
<evidence type="ECO:0000313" key="2">
    <source>
        <dbReference type="EMBL" id="KAH3887442.1"/>
    </source>
</evidence>
<dbReference type="EMBL" id="JAIWYP010000001">
    <property type="protein sequence ID" value="KAH3887442.1"/>
    <property type="molecule type" value="Genomic_DNA"/>
</dbReference>
<name>A0A9D4N665_DREPO</name>
<reference evidence="2" key="1">
    <citation type="journal article" date="2019" name="bioRxiv">
        <title>The Genome of the Zebra Mussel, Dreissena polymorpha: A Resource for Invasive Species Research.</title>
        <authorList>
            <person name="McCartney M.A."/>
            <person name="Auch B."/>
            <person name="Kono T."/>
            <person name="Mallez S."/>
            <person name="Zhang Y."/>
            <person name="Obille A."/>
            <person name="Becker A."/>
            <person name="Abrahante J.E."/>
            <person name="Garbe J."/>
            <person name="Badalamenti J.P."/>
            <person name="Herman A."/>
            <person name="Mangelson H."/>
            <person name="Liachko I."/>
            <person name="Sullivan S."/>
            <person name="Sone E.D."/>
            <person name="Koren S."/>
            <person name="Silverstein K.A.T."/>
            <person name="Beckman K.B."/>
            <person name="Gohl D.M."/>
        </authorList>
    </citation>
    <scope>NUCLEOTIDE SEQUENCE</scope>
    <source>
        <strain evidence="2">Duluth1</strain>
        <tissue evidence="2">Whole animal</tissue>
    </source>
</reference>
<keyword evidence="3" id="KW-1185">Reference proteome</keyword>
<evidence type="ECO:0000313" key="3">
    <source>
        <dbReference type="Proteomes" id="UP000828390"/>
    </source>
</evidence>
<dbReference type="Proteomes" id="UP000828390">
    <property type="component" value="Unassembled WGS sequence"/>
</dbReference>
<evidence type="ECO:0000256" key="1">
    <source>
        <dbReference type="SAM" id="MobiDB-lite"/>
    </source>
</evidence>
<protein>
    <submittedName>
        <fullName evidence="2">Uncharacterized protein</fullName>
    </submittedName>
</protein>